<proteinExistence type="predicted"/>
<sequence length="369" mass="39319">MVGEVAESGGFLLTKIFSSRISSDANRLGRALSVSAASGGVLILVGDSVYWRLRAVEPGKTTTSFSSRTNFKAIESHPRNSPHPAASHDLPVPAPCRDGRGHHVLDDAVRGRIHHARRALLLGPGPLSLPTSPNPFAASRGGGRRRRHGEGIVAPPPPAGRREDEGRGGADGLAEAKLVVARHRAVRGLSGAARPDAPAPSSSPPPARSVTDDDLDELRGCLDLGFEFEPPAATGCAACIEGRTRLVETLPALDLYYAVAVKGGVPLRPARLLRLRIHTGERIFCRWIPCTDCRRGGRCSQQLGCWRRPTRPPAAPILGSGAPPWPETLRAPLAGSSRDDPSHLNREAPRIVLPKNASSQLNHRIAARD</sequence>
<gene>
    <name evidence="2" type="ORF">QYE76_016390</name>
</gene>
<feature type="compositionally biased region" description="Pro residues" evidence="1">
    <location>
        <begin position="197"/>
        <end position="207"/>
    </location>
</feature>
<dbReference type="AlphaFoldDB" id="A0AAD8QL40"/>
<evidence type="ECO:0000313" key="2">
    <source>
        <dbReference type="EMBL" id="KAK1603327.1"/>
    </source>
</evidence>
<evidence type="ECO:0000313" key="3">
    <source>
        <dbReference type="Proteomes" id="UP001231189"/>
    </source>
</evidence>
<dbReference type="PANTHER" id="PTHR31865:SF1">
    <property type="entry name" value="INSERTASE, PUTATIVE (DUF1685)-RELATED"/>
    <property type="match status" value="1"/>
</dbReference>
<name>A0AAD8QL40_LOLMU</name>
<feature type="region of interest" description="Disordered" evidence="1">
    <location>
        <begin position="315"/>
        <end position="369"/>
    </location>
</feature>
<dbReference type="EMBL" id="JAUUTY010000074">
    <property type="protein sequence ID" value="KAK1603327.1"/>
    <property type="molecule type" value="Genomic_DNA"/>
</dbReference>
<feature type="compositionally biased region" description="Low complexity" evidence="1">
    <location>
        <begin position="124"/>
        <end position="135"/>
    </location>
</feature>
<keyword evidence="3" id="KW-1185">Reference proteome</keyword>
<dbReference type="Pfam" id="PF07939">
    <property type="entry name" value="DUF1685"/>
    <property type="match status" value="1"/>
</dbReference>
<feature type="compositionally biased region" description="Basic and acidic residues" evidence="1">
    <location>
        <begin position="337"/>
        <end position="349"/>
    </location>
</feature>
<reference evidence="2" key="1">
    <citation type="submission" date="2023-07" db="EMBL/GenBank/DDBJ databases">
        <title>A chromosome-level genome assembly of Lolium multiflorum.</title>
        <authorList>
            <person name="Chen Y."/>
            <person name="Copetti D."/>
            <person name="Kolliker R."/>
            <person name="Studer B."/>
        </authorList>
    </citation>
    <scope>NUCLEOTIDE SEQUENCE</scope>
    <source>
        <strain evidence="2">02402/16</strain>
        <tissue evidence="2">Leaf</tissue>
    </source>
</reference>
<feature type="region of interest" description="Disordered" evidence="1">
    <location>
        <begin position="189"/>
        <end position="213"/>
    </location>
</feature>
<feature type="region of interest" description="Disordered" evidence="1">
    <location>
        <begin position="124"/>
        <end position="169"/>
    </location>
</feature>
<organism evidence="2 3">
    <name type="scientific">Lolium multiflorum</name>
    <name type="common">Italian ryegrass</name>
    <name type="synonym">Lolium perenne subsp. multiflorum</name>
    <dbReference type="NCBI Taxonomy" id="4521"/>
    <lineage>
        <taxon>Eukaryota</taxon>
        <taxon>Viridiplantae</taxon>
        <taxon>Streptophyta</taxon>
        <taxon>Embryophyta</taxon>
        <taxon>Tracheophyta</taxon>
        <taxon>Spermatophyta</taxon>
        <taxon>Magnoliopsida</taxon>
        <taxon>Liliopsida</taxon>
        <taxon>Poales</taxon>
        <taxon>Poaceae</taxon>
        <taxon>BOP clade</taxon>
        <taxon>Pooideae</taxon>
        <taxon>Poodae</taxon>
        <taxon>Poeae</taxon>
        <taxon>Poeae Chloroplast Group 2 (Poeae type)</taxon>
        <taxon>Loliodinae</taxon>
        <taxon>Loliinae</taxon>
        <taxon>Lolium</taxon>
    </lineage>
</organism>
<dbReference type="InterPro" id="IPR012881">
    <property type="entry name" value="DUF1685"/>
</dbReference>
<comment type="caution">
    <text evidence="2">The sequence shown here is derived from an EMBL/GenBank/DDBJ whole genome shotgun (WGS) entry which is preliminary data.</text>
</comment>
<protein>
    <submittedName>
        <fullName evidence="2">Uncharacterized protein</fullName>
    </submittedName>
</protein>
<dbReference type="PANTHER" id="PTHR31865">
    <property type="entry name" value="OSJNBA0071G03.3 PROTEIN"/>
    <property type="match status" value="1"/>
</dbReference>
<accession>A0AAD8QL40</accession>
<dbReference type="Proteomes" id="UP001231189">
    <property type="component" value="Unassembled WGS sequence"/>
</dbReference>
<evidence type="ECO:0000256" key="1">
    <source>
        <dbReference type="SAM" id="MobiDB-lite"/>
    </source>
</evidence>